<dbReference type="Gene3D" id="3.40.50.880">
    <property type="match status" value="1"/>
</dbReference>
<gene>
    <name evidence="2" type="ORF">EV385_5496</name>
</gene>
<dbReference type="OrthoDB" id="9799980at2"/>
<dbReference type="InterPro" id="IPR029062">
    <property type="entry name" value="Class_I_gatase-like"/>
</dbReference>
<evidence type="ECO:0000313" key="3">
    <source>
        <dbReference type="Proteomes" id="UP000292564"/>
    </source>
</evidence>
<organism evidence="2 3">
    <name type="scientific">Krasilnikovia cinnamomea</name>
    <dbReference type="NCBI Taxonomy" id="349313"/>
    <lineage>
        <taxon>Bacteria</taxon>
        <taxon>Bacillati</taxon>
        <taxon>Actinomycetota</taxon>
        <taxon>Actinomycetes</taxon>
        <taxon>Micromonosporales</taxon>
        <taxon>Micromonosporaceae</taxon>
        <taxon>Krasilnikovia</taxon>
    </lineage>
</organism>
<keyword evidence="3" id="KW-1185">Reference proteome</keyword>
<accession>A0A4Q7ZR17</accession>
<dbReference type="CDD" id="cd03145">
    <property type="entry name" value="GAT1_cyanophycinase"/>
    <property type="match status" value="1"/>
</dbReference>
<dbReference type="EMBL" id="SHKY01000001">
    <property type="protein sequence ID" value="RZU53567.1"/>
    <property type="molecule type" value="Genomic_DNA"/>
</dbReference>
<name>A0A4Q7ZR17_9ACTN</name>
<feature type="signal peptide" evidence="1">
    <location>
        <begin position="1"/>
        <end position="33"/>
    </location>
</feature>
<protein>
    <submittedName>
        <fullName evidence="2">Cyanophycinase</fullName>
    </submittedName>
</protein>
<dbReference type="PANTHER" id="PTHR36175:SF1">
    <property type="entry name" value="CYANOPHYCINASE"/>
    <property type="match status" value="1"/>
</dbReference>
<dbReference type="Proteomes" id="UP000292564">
    <property type="component" value="Unassembled WGS sequence"/>
</dbReference>
<dbReference type="RefSeq" id="WP_130512041.1">
    <property type="nucleotide sequence ID" value="NZ_SHKY01000001.1"/>
</dbReference>
<dbReference type="AlphaFoldDB" id="A0A4Q7ZR17"/>
<proteinExistence type="predicted"/>
<evidence type="ECO:0000256" key="1">
    <source>
        <dbReference type="SAM" id="SignalP"/>
    </source>
</evidence>
<feature type="chain" id="PRO_5020933988" evidence="1">
    <location>
        <begin position="34"/>
        <end position="414"/>
    </location>
</feature>
<evidence type="ECO:0000313" key="2">
    <source>
        <dbReference type="EMBL" id="RZU53567.1"/>
    </source>
</evidence>
<sequence length="414" mass="43193">MSARPSFLRVVPALLCAATVAIGPVAMPGQAHAARQSGGSLVLVGGGLSDDNAAVYGDIVRLAGGAGRARIGIITAAAPVPAEDPDAGTPDCNNSVCNGDYYAALFQRYGAHAEWIPIDLDHIAAADDPAVVAQVNRLSGFFFGGGDQYRYVTTMQRAGGADSPALAAIRARLHAGAVVAGTSAGAQIQAGRDMVTGGESYEGLRDGSTPGYFDDASKLGYLPAGGFGFFRAGLLDTHFSHRGRWGRSARLAADTGHDRVFGLDQDTALEVTGVGGRHESMRVLGASGVHVLDLRHARARTGVDGWRIRGVRWTRLSDGDGYDARAWRLRTNKPGYRGTAPGCPAAAADVFGREVLSTLAADLAGRRECRTAAGRTSEQHPAFVVDLRRGQRFTAYGVGSAATYSGLRVSIRGA</sequence>
<comment type="caution">
    <text evidence="2">The sequence shown here is derived from an EMBL/GenBank/DDBJ whole genome shotgun (WGS) entry which is preliminary data.</text>
</comment>
<reference evidence="2 3" key="1">
    <citation type="submission" date="2019-02" db="EMBL/GenBank/DDBJ databases">
        <title>Sequencing the genomes of 1000 actinobacteria strains.</title>
        <authorList>
            <person name="Klenk H.-P."/>
        </authorList>
    </citation>
    <scope>NUCLEOTIDE SEQUENCE [LARGE SCALE GENOMIC DNA]</scope>
    <source>
        <strain evidence="2 3">DSM 45162</strain>
    </source>
</reference>
<keyword evidence="1" id="KW-0732">Signal</keyword>
<dbReference type="PANTHER" id="PTHR36175">
    <property type="entry name" value="CYANOPHYCINASE"/>
    <property type="match status" value="1"/>
</dbReference>
<dbReference type="SUPFAM" id="SSF52317">
    <property type="entry name" value="Class I glutamine amidotransferase-like"/>
    <property type="match status" value="1"/>
</dbReference>